<gene>
    <name evidence="11 13" type="primary">pyrH</name>
    <name evidence="13" type="ORF">ABWT76_002091</name>
</gene>
<comment type="subcellular location">
    <subcellularLocation>
        <location evidence="1 11">Cytoplasm</location>
    </subcellularLocation>
</comment>
<dbReference type="FunFam" id="3.40.1160.10:FF:000001">
    <property type="entry name" value="Uridylate kinase"/>
    <property type="match status" value="1"/>
</dbReference>
<dbReference type="GO" id="GO:0033862">
    <property type="term" value="F:UMP kinase activity"/>
    <property type="evidence" value="ECO:0007669"/>
    <property type="project" value="UniProtKB-EC"/>
</dbReference>
<dbReference type="InterPro" id="IPR015963">
    <property type="entry name" value="Uridylate_kinase_bac"/>
</dbReference>
<comment type="function">
    <text evidence="11">Catalyzes the reversible phosphorylation of UMP to UDP.</text>
</comment>
<comment type="subunit">
    <text evidence="11">Homohexamer.</text>
</comment>
<feature type="binding site" evidence="11">
    <location>
        <position position="58"/>
    </location>
    <ligand>
        <name>ATP</name>
        <dbReference type="ChEBI" id="CHEBI:30616"/>
    </ligand>
</feature>
<protein>
    <recommendedName>
        <fullName evidence="11">Uridylate kinase</fullName>
        <shortName evidence="11">UK</shortName>
        <ecNumber evidence="11">2.7.4.22</ecNumber>
    </recommendedName>
    <alternativeName>
        <fullName evidence="11">Uridine monophosphate kinase</fullName>
        <shortName evidence="11">UMP kinase</shortName>
        <shortName evidence="11">UMPK</shortName>
    </alternativeName>
</protein>
<dbReference type="PANTHER" id="PTHR42833">
    <property type="entry name" value="URIDYLATE KINASE"/>
    <property type="match status" value="1"/>
</dbReference>
<evidence type="ECO:0000256" key="1">
    <source>
        <dbReference type="ARBA" id="ARBA00004496"/>
    </source>
</evidence>
<dbReference type="InterPro" id="IPR001048">
    <property type="entry name" value="Asp/Glu/Uridylate_kinase"/>
</dbReference>
<sequence>MSTVYRRVLLKLSGEALMGDLAYGIDPSVVHGIAEEVAHVVGQGIEVAIVVGGGNIFRGVKGASAGMDRATADYIGMIATVMNSLTLQDALEQMQIPTRVQTAIAMQEIAEPYIRRRAMRHLEKKRVVIFAAGSGNPFFTTDTTAALRAAEIDAEVIFKATKVDGIYDSDPHQNPQARRYETLTYSEVLTQDLRVMDGTAIALCKENNIPIIVFDLSVKNNIRRALMGEKIGTIVGGLRETV</sequence>
<dbReference type="EMBL" id="CP159837">
    <property type="protein sequence ID" value="XCM39188.1"/>
    <property type="molecule type" value="Genomic_DNA"/>
</dbReference>
<dbReference type="InterPro" id="IPR011817">
    <property type="entry name" value="Uridylate_kinase"/>
</dbReference>
<feature type="binding site" evidence="11">
    <location>
        <begin position="11"/>
        <end position="14"/>
    </location>
    <ligand>
        <name>ATP</name>
        <dbReference type="ChEBI" id="CHEBI:30616"/>
    </ligand>
</feature>
<evidence type="ECO:0000256" key="6">
    <source>
        <dbReference type="ARBA" id="ARBA00022741"/>
    </source>
</evidence>
<dbReference type="EC" id="2.7.4.22" evidence="11"/>
<evidence type="ECO:0000256" key="10">
    <source>
        <dbReference type="ARBA" id="ARBA00047767"/>
    </source>
</evidence>
<accession>A0AAU8JMD6</accession>
<comment type="catalytic activity">
    <reaction evidence="10 11">
        <text>UMP + ATP = UDP + ADP</text>
        <dbReference type="Rhea" id="RHEA:24400"/>
        <dbReference type="ChEBI" id="CHEBI:30616"/>
        <dbReference type="ChEBI" id="CHEBI:57865"/>
        <dbReference type="ChEBI" id="CHEBI:58223"/>
        <dbReference type="ChEBI" id="CHEBI:456216"/>
        <dbReference type="EC" id="2.7.4.22"/>
    </reaction>
</comment>
<dbReference type="PANTHER" id="PTHR42833:SF4">
    <property type="entry name" value="URIDYLATE KINASE PUMPKIN, CHLOROPLASTIC"/>
    <property type="match status" value="1"/>
</dbReference>
<feature type="binding site" evidence="11">
    <location>
        <begin position="134"/>
        <end position="141"/>
    </location>
    <ligand>
        <name>UMP</name>
        <dbReference type="ChEBI" id="CHEBI:57865"/>
    </ligand>
</feature>
<comment type="similarity">
    <text evidence="3 11">Belongs to the UMP kinase family.</text>
</comment>
<dbReference type="GO" id="GO:0006225">
    <property type="term" value="P:UDP biosynthetic process"/>
    <property type="evidence" value="ECO:0007669"/>
    <property type="project" value="TreeGrafter"/>
</dbReference>
<feature type="binding site" evidence="11">
    <location>
        <position position="54"/>
    </location>
    <ligand>
        <name>ATP</name>
        <dbReference type="ChEBI" id="CHEBI:30616"/>
    </ligand>
</feature>
<keyword evidence="5 11" id="KW-0808">Transferase</keyword>
<keyword evidence="8 11" id="KW-0067">ATP-binding</keyword>
<comment type="caution">
    <text evidence="11">Lacks conserved residue(s) required for the propagation of feature annotation.</text>
</comment>
<evidence type="ECO:0000256" key="3">
    <source>
        <dbReference type="ARBA" id="ARBA00007614"/>
    </source>
</evidence>
<dbReference type="NCBIfam" id="TIGR02075">
    <property type="entry name" value="pyrH_bact"/>
    <property type="match status" value="1"/>
</dbReference>
<dbReference type="PIRSF" id="PIRSF005650">
    <property type="entry name" value="Uridylate_kin"/>
    <property type="match status" value="1"/>
</dbReference>
<keyword evidence="7 11" id="KW-0418">Kinase</keyword>
<evidence type="ECO:0000256" key="5">
    <source>
        <dbReference type="ARBA" id="ARBA00022679"/>
    </source>
</evidence>
<dbReference type="GO" id="GO:0005524">
    <property type="term" value="F:ATP binding"/>
    <property type="evidence" value="ECO:0007669"/>
    <property type="project" value="UniProtKB-KW"/>
</dbReference>
<name>A0AAU8JMD6_9CYAN</name>
<feature type="binding site" evidence="11">
    <location>
        <position position="73"/>
    </location>
    <ligand>
        <name>UMP</name>
        <dbReference type="ChEBI" id="CHEBI:57865"/>
    </ligand>
</feature>
<dbReference type="GO" id="GO:0005737">
    <property type="term" value="C:cytoplasm"/>
    <property type="evidence" value="ECO:0007669"/>
    <property type="project" value="UniProtKB-SubCell"/>
</dbReference>
<evidence type="ECO:0000256" key="11">
    <source>
        <dbReference type="HAMAP-Rule" id="MF_01220"/>
    </source>
</evidence>
<keyword evidence="6 11" id="KW-0547">Nucleotide-binding</keyword>
<comment type="activity regulation">
    <text evidence="11">Inhibited by UTP.</text>
</comment>
<feature type="binding site" evidence="11">
    <location>
        <position position="53"/>
    </location>
    <ligand>
        <name>UMP</name>
        <dbReference type="ChEBI" id="CHEBI:57865"/>
    </ligand>
</feature>
<dbReference type="CDD" id="cd04254">
    <property type="entry name" value="AAK_UMPK-PyrH-Ec"/>
    <property type="match status" value="1"/>
</dbReference>
<evidence type="ECO:0000259" key="12">
    <source>
        <dbReference type="Pfam" id="PF00696"/>
    </source>
</evidence>
<comment type="pathway">
    <text evidence="2 11">Pyrimidine metabolism; CTP biosynthesis via de novo pathway; UDP from UMP (UMPK route): step 1/1.</text>
</comment>
<evidence type="ECO:0000256" key="7">
    <source>
        <dbReference type="ARBA" id="ARBA00022777"/>
    </source>
</evidence>
<dbReference type="GO" id="GO:0044210">
    <property type="term" value="P:'de novo' CTP biosynthetic process"/>
    <property type="evidence" value="ECO:0007669"/>
    <property type="project" value="UniProtKB-UniRule"/>
</dbReference>
<dbReference type="InterPro" id="IPR036393">
    <property type="entry name" value="AceGlu_kinase-like_sf"/>
</dbReference>
<feature type="domain" description="Aspartate/glutamate/uridylate kinase" evidence="12">
    <location>
        <begin position="7"/>
        <end position="215"/>
    </location>
</feature>
<dbReference type="RefSeq" id="WP_054470311.1">
    <property type="nucleotide sequence ID" value="NZ_CP159837.1"/>
</dbReference>
<feature type="binding site" evidence="11">
    <location>
        <position position="167"/>
    </location>
    <ligand>
        <name>ATP</name>
        <dbReference type="ChEBI" id="CHEBI:30616"/>
    </ligand>
</feature>
<organism evidence="13">
    <name type="scientific">Planktothricoides raciborskii GIHE-MW2</name>
    <dbReference type="NCBI Taxonomy" id="2792601"/>
    <lineage>
        <taxon>Bacteria</taxon>
        <taxon>Bacillati</taxon>
        <taxon>Cyanobacteriota</taxon>
        <taxon>Cyanophyceae</taxon>
        <taxon>Oscillatoriophycideae</taxon>
        <taxon>Oscillatoriales</taxon>
        <taxon>Oscillatoriaceae</taxon>
        <taxon>Planktothricoides</taxon>
    </lineage>
</organism>
<reference evidence="13" key="1">
    <citation type="submission" date="2024-07" db="EMBL/GenBank/DDBJ databases">
        <authorList>
            <person name="Kim Y.J."/>
            <person name="Jeong J.Y."/>
        </authorList>
    </citation>
    <scope>NUCLEOTIDE SEQUENCE</scope>
    <source>
        <strain evidence="13">GIHE-MW2</strain>
    </source>
</reference>
<feature type="binding site" evidence="11">
    <location>
        <position position="161"/>
    </location>
    <ligand>
        <name>ATP</name>
        <dbReference type="ChEBI" id="CHEBI:30616"/>
    </ligand>
</feature>
<keyword evidence="9 11" id="KW-0665">Pyrimidine biosynthesis</keyword>
<dbReference type="HAMAP" id="MF_01220_B">
    <property type="entry name" value="PyrH_B"/>
    <property type="match status" value="1"/>
</dbReference>
<keyword evidence="4 11" id="KW-0963">Cytoplasm</keyword>
<dbReference type="Gene3D" id="3.40.1160.10">
    <property type="entry name" value="Acetylglutamate kinase-like"/>
    <property type="match status" value="1"/>
</dbReference>
<evidence type="ECO:0000256" key="2">
    <source>
        <dbReference type="ARBA" id="ARBA00004791"/>
    </source>
</evidence>
<evidence type="ECO:0000256" key="8">
    <source>
        <dbReference type="ARBA" id="ARBA00022840"/>
    </source>
</evidence>
<evidence type="ECO:0000256" key="4">
    <source>
        <dbReference type="ARBA" id="ARBA00022490"/>
    </source>
</evidence>
<proteinExistence type="inferred from homology"/>
<evidence type="ECO:0000256" key="9">
    <source>
        <dbReference type="ARBA" id="ARBA00022975"/>
    </source>
</evidence>
<dbReference type="Pfam" id="PF00696">
    <property type="entry name" value="AA_kinase"/>
    <property type="match status" value="1"/>
</dbReference>
<dbReference type="SUPFAM" id="SSF53633">
    <property type="entry name" value="Carbamate kinase-like"/>
    <property type="match status" value="1"/>
</dbReference>
<evidence type="ECO:0000313" key="13">
    <source>
        <dbReference type="EMBL" id="XCM39188.1"/>
    </source>
</evidence>
<feature type="binding site" evidence="11">
    <location>
        <position position="170"/>
    </location>
    <ligand>
        <name>ATP</name>
        <dbReference type="ChEBI" id="CHEBI:30616"/>
    </ligand>
</feature>
<dbReference type="AlphaFoldDB" id="A0AAU8JMD6"/>